<dbReference type="RefSeq" id="WP_090349911.1">
    <property type="nucleotide sequence ID" value="NZ_LT629751.1"/>
</dbReference>
<dbReference type="InterPro" id="IPR045584">
    <property type="entry name" value="Pilin-like"/>
</dbReference>
<evidence type="ECO:0000313" key="3">
    <source>
        <dbReference type="Proteomes" id="UP000243359"/>
    </source>
</evidence>
<dbReference type="OrthoDB" id="5654254at2"/>
<dbReference type="InterPro" id="IPR012902">
    <property type="entry name" value="N_methyl_site"/>
</dbReference>
<dbReference type="EMBL" id="LT629751">
    <property type="protein sequence ID" value="SDS96633.1"/>
    <property type="molecule type" value="Genomic_DNA"/>
</dbReference>
<evidence type="ECO:0000256" key="1">
    <source>
        <dbReference type="SAM" id="Phobius"/>
    </source>
</evidence>
<reference evidence="3" key="1">
    <citation type="submission" date="2016-10" db="EMBL/GenBank/DDBJ databases">
        <authorList>
            <person name="Varghese N."/>
            <person name="Submissions S."/>
        </authorList>
    </citation>
    <scope>NUCLEOTIDE SEQUENCE [LARGE SCALE GENOMIC DNA]</scope>
    <source>
        <strain evidence="3">KCTC 32247</strain>
    </source>
</reference>
<dbReference type="NCBIfam" id="TIGR02532">
    <property type="entry name" value="IV_pilin_GFxxxE"/>
    <property type="match status" value="1"/>
</dbReference>
<dbReference type="AlphaFoldDB" id="A0A1H1WHP5"/>
<organism evidence="2 3">
    <name type="scientific">Pseudomonas oryzae</name>
    <dbReference type="NCBI Taxonomy" id="1392877"/>
    <lineage>
        <taxon>Bacteria</taxon>
        <taxon>Pseudomonadati</taxon>
        <taxon>Pseudomonadota</taxon>
        <taxon>Gammaproteobacteria</taxon>
        <taxon>Pseudomonadales</taxon>
        <taxon>Pseudomonadaceae</taxon>
        <taxon>Pseudomonas</taxon>
    </lineage>
</organism>
<name>A0A1H1WHP5_9PSED</name>
<evidence type="ECO:0000313" key="2">
    <source>
        <dbReference type="EMBL" id="SDS96633.1"/>
    </source>
</evidence>
<accession>A0A1H1WHP5</accession>
<dbReference type="STRING" id="1392877.SAMN05216221_3092"/>
<dbReference type="PROSITE" id="PS00409">
    <property type="entry name" value="PROKAR_NTER_METHYL"/>
    <property type="match status" value="1"/>
</dbReference>
<dbReference type="PANTHER" id="PTHR30093:SF7">
    <property type="entry name" value="MSHA MAJOR PILIN SUBUNIT MSHA"/>
    <property type="match status" value="1"/>
</dbReference>
<keyword evidence="3" id="KW-1185">Reference proteome</keyword>
<proteinExistence type="predicted"/>
<keyword evidence="1" id="KW-0812">Transmembrane</keyword>
<protein>
    <submittedName>
        <fullName evidence="2">MSHA pilin protein MshA</fullName>
    </submittedName>
</protein>
<dbReference type="Proteomes" id="UP000243359">
    <property type="component" value="Chromosome I"/>
</dbReference>
<dbReference type="Gene3D" id="3.30.700.10">
    <property type="entry name" value="Glycoprotein, Type 4 Pilin"/>
    <property type="match status" value="1"/>
</dbReference>
<dbReference type="Pfam" id="PF07963">
    <property type="entry name" value="N_methyl"/>
    <property type="match status" value="1"/>
</dbReference>
<dbReference type="PANTHER" id="PTHR30093">
    <property type="entry name" value="GENERAL SECRETION PATHWAY PROTEIN G"/>
    <property type="match status" value="1"/>
</dbReference>
<gene>
    <name evidence="2" type="ORF">SAMN05216221_3092</name>
</gene>
<keyword evidence="1" id="KW-1133">Transmembrane helix</keyword>
<feature type="transmembrane region" description="Helical" evidence="1">
    <location>
        <begin position="7"/>
        <end position="28"/>
    </location>
</feature>
<sequence length="150" mass="15017">MKQQQSGFTLIELIMVIVVLGILAAFALPRFANLGGDARLASMQGALASVKSAAAIAHSAALARNNAANADVTLEGGDVDMVGLYPAPTAAGIGAASGVVSGDYTIDTTTADTYIVQAVGKASCTFSYKMAAADTVPTITSTALTSANCN</sequence>
<keyword evidence="1" id="KW-0472">Membrane</keyword>
<dbReference type="SUPFAM" id="SSF54523">
    <property type="entry name" value="Pili subunits"/>
    <property type="match status" value="1"/>
</dbReference>